<sequence length="154" mass="16618">MMTIEQGLARIAELGSADHWLAVVVTTRPDGEPSTSVVNAGILPHPRTGEPMVAFVSRGGAARLANLRKRPTASLVFRAGWEWVAVHGSTEIIGPDDPAEDVTAEDLRLLLRDIYAAAGGAHPDLDEYDRVMAEDRRAAVLLRPIRCTANQGRS</sequence>
<dbReference type="Proteomes" id="UP000610966">
    <property type="component" value="Unassembled WGS sequence"/>
</dbReference>
<dbReference type="InterPro" id="IPR012349">
    <property type="entry name" value="Split_barrel_FMN-bd"/>
</dbReference>
<feature type="domain" description="Pyridoxamine 5'-phosphate oxidase N-terminal" evidence="2">
    <location>
        <begin position="21"/>
        <end position="101"/>
    </location>
</feature>
<keyword evidence="1" id="KW-0560">Oxidoreductase</keyword>
<dbReference type="AlphaFoldDB" id="A0A8J3W268"/>
<dbReference type="GO" id="GO:0005829">
    <property type="term" value="C:cytosol"/>
    <property type="evidence" value="ECO:0007669"/>
    <property type="project" value="TreeGrafter"/>
</dbReference>
<reference evidence="3" key="1">
    <citation type="submission" date="2021-01" db="EMBL/GenBank/DDBJ databases">
        <title>Whole genome shotgun sequence of Sphaerimonospora thailandensis NBRC 107569.</title>
        <authorList>
            <person name="Komaki H."/>
            <person name="Tamura T."/>
        </authorList>
    </citation>
    <scope>NUCLEOTIDE SEQUENCE</scope>
    <source>
        <strain evidence="3">NBRC 107569</strain>
    </source>
</reference>
<keyword evidence="4" id="KW-1185">Reference proteome</keyword>
<proteinExistence type="predicted"/>
<dbReference type="GO" id="GO:0016627">
    <property type="term" value="F:oxidoreductase activity, acting on the CH-CH group of donors"/>
    <property type="evidence" value="ECO:0007669"/>
    <property type="project" value="TreeGrafter"/>
</dbReference>
<dbReference type="InterPro" id="IPR011576">
    <property type="entry name" value="Pyridox_Oxase_N"/>
</dbReference>
<name>A0A8J3W268_9ACTN</name>
<dbReference type="GO" id="GO:0070967">
    <property type="term" value="F:coenzyme F420 binding"/>
    <property type="evidence" value="ECO:0007669"/>
    <property type="project" value="TreeGrafter"/>
</dbReference>
<accession>A0A8J3W268</accession>
<comment type="caution">
    <text evidence="3">The sequence shown here is derived from an EMBL/GenBank/DDBJ whole genome shotgun (WGS) entry which is preliminary data.</text>
</comment>
<gene>
    <name evidence="3" type="ORF">Mth01_47340</name>
</gene>
<dbReference type="SUPFAM" id="SSF50475">
    <property type="entry name" value="FMN-binding split barrel"/>
    <property type="match status" value="1"/>
</dbReference>
<evidence type="ECO:0000256" key="1">
    <source>
        <dbReference type="ARBA" id="ARBA00023002"/>
    </source>
</evidence>
<dbReference type="Gene3D" id="2.30.110.10">
    <property type="entry name" value="Electron Transport, Fmn-binding Protein, Chain A"/>
    <property type="match status" value="1"/>
</dbReference>
<dbReference type="PANTHER" id="PTHR35176:SF2">
    <property type="entry name" value="F420H(2)-DEPENDENT REDUCTASE RV1155"/>
    <property type="match status" value="1"/>
</dbReference>
<dbReference type="InterPro" id="IPR052019">
    <property type="entry name" value="F420H2_bilvrd_red/Heme_oxyg"/>
</dbReference>
<dbReference type="RefSeq" id="WP_239089945.1">
    <property type="nucleotide sequence ID" value="NZ_BOOG01000052.1"/>
</dbReference>
<dbReference type="PANTHER" id="PTHR35176">
    <property type="entry name" value="HEME OXYGENASE HI_0854-RELATED"/>
    <property type="match status" value="1"/>
</dbReference>
<dbReference type="EMBL" id="BOOG01000052">
    <property type="protein sequence ID" value="GIH72481.1"/>
    <property type="molecule type" value="Genomic_DNA"/>
</dbReference>
<evidence type="ECO:0000313" key="3">
    <source>
        <dbReference type="EMBL" id="GIH72481.1"/>
    </source>
</evidence>
<evidence type="ECO:0000313" key="4">
    <source>
        <dbReference type="Proteomes" id="UP000610966"/>
    </source>
</evidence>
<evidence type="ECO:0000259" key="2">
    <source>
        <dbReference type="Pfam" id="PF01243"/>
    </source>
</evidence>
<organism evidence="3 4">
    <name type="scientific">Sphaerimonospora thailandensis</name>
    <dbReference type="NCBI Taxonomy" id="795644"/>
    <lineage>
        <taxon>Bacteria</taxon>
        <taxon>Bacillati</taxon>
        <taxon>Actinomycetota</taxon>
        <taxon>Actinomycetes</taxon>
        <taxon>Streptosporangiales</taxon>
        <taxon>Streptosporangiaceae</taxon>
        <taxon>Sphaerimonospora</taxon>
    </lineage>
</organism>
<dbReference type="Pfam" id="PF01243">
    <property type="entry name" value="PNPOx_N"/>
    <property type="match status" value="1"/>
</dbReference>
<protein>
    <recommendedName>
        <fullName evidence="2">Pyridoxamine 5'-phosphate oxidase N-terminal domain-containing protein</fullName>
    </recommendedName>
</protein>